<dbReference type="GO" id="GO:0022857">
    <property type="term" value="F:transmembrane transporter activity"/>
    <property type="evidence" value="ECO:0007669"/>
    <property type="project" value="TreeGrafter"/>
</dbReference>
<evidence type="ECO:0000256" key="6">
    <source>
        <dbReference type="SAM" id="Phobius"/>
    </source>
</evidence>
<comment type="caution">
    <text evidence="7">The sequence shown here is derived from an EMBL/GenBank/DDBJ whole genome shotgun (WGS) entry which is preliminary data.</text>
</comment>
<comment type="subcellular location">
    <subcellularLocation>
        <location evidence="1">Membrane</location>
        <topology evidence="1">Multi-pass membrane protein</topology>
    </subcellularLocation>
</comment>
<evidence type="ECO:0000256" key="3">
    <source>
        <dbReference type="ARBA" id="ARBA00022692"/>
    </source>
</evidence>
<evidence type="ECO:0000256" key="2">
    <source>
        <dbReference type="ARBA" id="ARBA00008335"/>
    </source>
</evidence>
<dbReference type="SUPFAM" id="SSF103473">
    <property type="entry name" value="MFS general substrate transporter"/>
    <property type="match status" value="1"/>
</dbReference>
<name>A0AA37UKN1_9PEZI</name>
<evidence type="ECO:0000256" key="1">
    <source>
        <dbReference type="ARBA" id="ARBA00004141"/>
    </source>
</evidence>
<feature type="transmembrane region" description="Helical" evidence="6">
    <location>
        <begin position="75"/>
        <end position="94"/>
    </location>
</feature>
<dbReference type="AlphaFoldDB" id="A0AA37UKN1"/>
<reference evidence="7 8" key="1">
    <citation type="submission" date="2022-03" db="EMBL/GenBank/DDBJ databases">
        <title>Genome data of Colletotrichum spp.</title>
        <authorList>
            <person name="Utami Y.D."/>
            <person name="Hiruma K."/>
        </authorList>
    </citation>
    <scope>NUCLEOTIDE SEQUENCE [LARGE SCALE GENOMIC DNA]</scope>
    <source>
        <strain evidence="7 8">MAFF 239500</strain>
    </source>
</reference>
<sequence>MVTSFFYGLQVWLYIDVPMTYKTVYSFTTAEAGLAFAGMGVGMFTGLIIFGFFTDVIVKRLARNGESLPEHRLPLLNGAAILVVVGLIIYNMAARPEMSYLLPLVGNFLIGSGLFAITVSHHSDPVL</sequence>
<dbReference type="Proteomes" id="UP001055115">
    <property type="component" value="Unassembled WGS sequence"/>
</dbReference>
<dbReference type="RefSeq" id="XP_049133904.1">
    <property type="nucleotide sequence ID" value="XM_049277947.1"/>
</dbReference>
<dbReference type="GeneID" id="73332537"/>
<feature type="transmembrane region" description="Helical" evidence="6">
    <location>
        <begin position="32"/>
        <end position="54"/>
    </location>
</feature>
<dbReference type="EMBL" id="BQXU01000050">
    <property type="protein sequence ID" value="GKT51554.1"/>
    <property type="molecule type" value="Genomic_DNA"/>
</dbReference>
<dbReference type="InterPro" id="IPR036259">
    <property type="entry name" value="MFS_trans_sf"/>
</dbReference>
<protein>
    <submittedName>
        <fullName evidence="7">MFS transporter eqxG</fullName>
    </submittedName>
</protein>
<dbReference type="PANTHER" id="PTHR23502">
    <property type="entry name" value="MAJOR FACILITATOR SUPERFAMILY"/>
    <property type="match status" value="1"/>
</dbReference>
<proteinExistence type="inferred from homology"/>
<evidence type="ECO:0000313" key="8">
    <source>
        <dbReference type="Proteomes" id="UP001055115"/>
    </source>
</evidence>
<dbReference type="GO" id="GO:0016020">
    <property type="term" value="C:membrane"/>
    <property type="evidence" value="ECO:0007669"/>
    <property type="project" value="UniProtKB-SubCell"/>
</dbReference>
<dbReference type="PANTHER" id="PTHR23502:SF68">
    <property type="entry name" value="MULTIDRUG TRANSPORTER, PUTATIVE (AFU_ORTHOLOGUE AFUA_3G01120)-RELATED"/>
    <property type="match status" value="1"/>
</dbReference>
<keyword evidence="4 6" id="KW-1133">Transmembrane helix</keyword>
<keyword evidence="5 6" id="KW-0472">Membrane</keyword>
<keyword evidence="8" id="KW-1185">Reference proteome</keyword>
<gene>
    <name evidence="7" type="ORF">ColSpa_11735</name>
</gene>
<evidence type="ECO:0000256" key="4">
    <source>
        <dbReference type="ARBA" id="ARBA00022989"/>
    </source>
</evidence>
<evidence type="ECO:0000256" key="5">
    <source>
        <dbReference type="ARBA" id="ARBA00023136"/>
    </source>
</evidence>
<comment type="similarity">
    <text evidence="2">Belongs to the major facilitator superfamily.</text>
</comment>
<keyword evidence="3 6" id="KW-0812">Transmembrane</keyword>
<evidence type="ECO:0000313" key="7">
    <source>
        <dbReference type="EMBL" id="GKT51554.1"/>
    </source>
</evidence>
<organism evidence="7 8">
    <name type="scientific">Colletotrichum spaethianum</name>
    <dbReference type="NCBI Taxonomy" id="700344"/>
    <lineage>
        <taxon>Eukaryota</taxon>
        <taxon>Fungi</taxon>
        <taxon>Dikarya</taxon>
        <taxon>Ascomycota</taxon>
        <taxon>Pezizomycotina</taxon>
        <taxon>Sordariomycetes</taxon>
        <taxon>Hypocreomycetidae</taxon>
        <taxon>Glomerellales</taxon>
        <taxon>Glomerellaceae</taxon>
        <taxon>Colletotrichum</taxon>
        <taxon>Colletotrichum spaethianum species complex</taxon>
    </lineage>
</organism>
<accession>A0AA37UKN1</accession>
<feature type="transmembrane region" description="Helical" evidence="6">
    <location>
        <begin position="100"/>
        <end position="119"/>
    </location>
</feature>